<evidence type="ECO:0000313" key="3">
    <source>
        <dbReference type="Proteomes" id="UP000026960"/>
    </source>
</evidence>
<protein>
    <submittedName>
        <fullName evidence="2">Uncharacterized protein</fullName>
    </submittedName>
</protein>
<evidence type="ECO:0000313" key="2">
    <source>
        <dbReference type="EnsemblPlants" id="OBART02G28810.1"/>
    </source>
</evidence>
<sequence length="87" mass="9248">MRGGGGRIVAAAGRGVAASGSGGRWAMALAPAAAPQSERRRRRRAGRSEGVAETRQKRRRDAIWGRIGAERRVRLRGAPLKLSSATD</sequence>
<feature type="compositionally biased region" description="Basic and acidic residues" evidence="1">
    <location>
        <begin position="46"/>
        <end position="55"/>
    </location>
</feature>
<organism evidence="2">
    <name type="scientific">Oryza barthii</name>
    <dbReference type="NCBI Taxonomy" id="65489"/>
    <lineage>
        <taxon>Eukaryota</taxon>
        <taxon>Viridiplantae</taxon>
        <taxon>Streptophyta</taxon>
        <taxon>Embryophyta</taxon>
        <taxon>Tracheophyta</taxon>
        <taxon>Spermatophyta</taxon>
        <taxon>Magnoliopsida</taxon>
        <taxon>Liliopsida</taxon>
        <taxon>Poales</taxon>
        <taxon>Poaceae</taxon>
        <taxon>BOP clade</taxon>
        <taxon>Oryzoideae</taxon>
        <taxon>Oryzeae</taxon>
        <taxon>Oryzinae</taxon>
        <taxon>Oryza</taxon>
    </lineage>
</organism>
<reference evidence="2" key="2">
    <citation type="submission" date="2015-03" db="UniProtKB">
        <authorList>
            <consortium name="EnsemblPlants"/>
        </authorList>
    </citation>
    <scope>IDENTIFICATION</scope>
</reference>
<dbReference type="HOGENOM" id="CLU_2487251_0_0_1"/>
<keyword evidence="3" id="KW-1185">Reference proteome</keyword>
<feature type="compositionally biased region" description="Low complexity" evidence="1">
    <location>
        <begin position="8"/>
        <end position="36"/>
    </location>
</feature>
<dbReference type="Gramene" id="OBART02G28810.1">
    <property type="protein sequence ID" value="OBART02G28810.1"/>
    <property type="gene ID" value="OBART02G28810"/>
</dbReference>
<name>A0A0D3F987_9ORYZ</name>
<accession>A0A0D3F987</accession>
<dbReference type="EnsemblPlants" id="OBART02G28810.1">
    <property type="protein sequence ID" value="OBART02G28810.1"/>
    <property type="gene ID" value="OBART02G28810"/>
</dbReference>
<feature type="region of interest" description="Disordered" evidence="1">
    <location>
        <begin position="1"/>
        <end position="61"/>
    </location>
</feature>
<dbReference type="AlphaFoldDB" id="A0A0D3F987"/>
<dbReference type="Proteomes" id="UP000026960">
    <property type="component" value="Chromosome 2"/>
</dbReference>
<evidence type="ECO:0000256" key="1">
    <source>
        <dbReference type="SAM" id="MobiDB-lite"/>
    </source>
</evidence>
<dbReference type="PaxDb" id="65489-OBART02G28810.1"/>
<reference evidence="2" key="1">
    <citation type="journal article" date="2009" name="Rice">
        <title>De Novo Next Generation Sequencing of Plant Genomes.</title>
        <authorList>
            <person name="Rounsley S."/>
            <person name="Marri P.R."/>
            <person name="Yu Y."/>
            <person name="He R."/>
            <person name="Sisneros N."/>
            <person name="Goicoechea J.L."/>
            <person name="Lee S.J."/>
            <person name="Angelova A."/>
            <person name="Kudrna D."/>
            <person name="Luo M."/>
            <person name="Affourtit J."/>
            <person name="Desany B."/>
            <person name="Knight J."/>
            <person name="Niazi F."/>
            <person name="Egholm M."/>
            <person name="Wing R.A."/>
        </authorList>
    </citation>
    <scope>NUCLEOTIDE SEQUENCE [LARGE SCALE GENOMIC DNA]</scope>
    <source>
        <strain evidence="2">cv. IRGC 105608</strain>
    </source>
</reference>
<proteinExistence type="predicted"/>